<evidence type="ECO:0000313" key="1">
    <source>
        <dbReference type="EMBL" id="RQT24267.1"/>
    </source>
</evidence>
<name>A0A3N8QKA8_9BURK</name>
<accession>A0A3N8QKA8</accession>
<dbReference type="EMBL" id="QTQX01000016">
    <property type="protein sequence ID" value="RQT24267.1"/>
    <property type="molecule type" value="Genomic_DNA"/>
</dbReference>
<organism evidence="1 2">
    <name type="scientific">Burkholderia contaminans</name>
    <dbReference type="NCBI Taxonomy" id="488447"/>
    <lineage>
        <taxon>Bacteria</taxon>
        <taxon>Pseudomonadati</taxon>
        <taxon>Pseudomonadota</taxon>
        <taxon>Betaproteobacteria</taxon>
        <taxon>Burkholderiales</taxon>
        <taxon>Burkholderiaceae</taxon>
        <taxon>Burkholderia</taxon>
        <taxon>Burkholderia cepacia complex</taxon>
    </lineage>
</organism>
<sequence>MSTLNYRTHALNAVANKESDAKVARRIYLSYPTFAFRDHPEKEFDLKDSIASKFGIDIFSIHFAGSGKTGESYHKTANFIPGKSDLDTSIISARLFLKYLEISTEITDQFKDRTKFKDNDEFRQFTGYLKKGILIPECMPICQEKLDWTQFFNNLSQNYIDLFDNVNCWIYSTQKIFELKFSKTIELIRA</sequence>
<evidence type="ECO:0000313" key="2">
    <source>
        <dbReference type="Proteomes" id="UP000269271"/>
    </source>
</evidence>
<gene>
    <name evidence="1" type="ORF">DF037_23260</name>
</gene>
<protein>
    <submittedName>
        <fullName evidence="1">Uncharacterized protein</fullName>
    </submittedName>
</protein>
<dbReference type="Proteomes" id="UP000269271">
    <property type="component" value="Unassembled WGS sequence"/>
</dbReference>
<dbReference type="AlphaFoldDB" id="A0A3N8QKA8"/>
<proteinExistence type="predicted"/>
<reference evidence="1 2" key="1">
    <citation type="submission" date="2018-08" db="EMBL/GenBank/DDBJ databases">
        <title>Comparative analysis of Burkholderia isolates from Puerto Rico.</title>
        <authorList>
            <person name="Hall C."/>
            <person name="Sahl J."/>
            <person name="Wagner D."/>
        </authorList>
    </citation>
    <scope>NUCLEOTIDE SEQUENCE [LARGE SCALE GENOMIC DNA]</scope>
    <source>
        <strain evidence="1 2">Bp9001</strain>
    </source>
</reference>
<comment type="caution">
    <text evidence="1">The sequence shown here is derived from an EMBL/GenBank/DDBJ whole genome shotgun (WGS) entry which is preliminary data.</text>
</comment>